<proteinExistence type="inferred from homology"/>
<dbReference type="InterPro" id="IPR011344">
    <property type="entry name" value="ssDNA-bd"/>
</dbReference>
<dbReference type="SUPFAM" id="SSF50249">
    <property type="entry name" value="Nucleic acid-binding proteins"/>
    <property type="match status" value="1"/>
</dbReference>
<dbReference type="HAMAP" id="MF_00984">
    <property type="entry name" value="SSB"/>
    <property type="match status" value="1"/>
</dbReference>
<dbReference type="GO" id="GO:0009295">
    <property type="term" value="C:nucleoid"/>
    <property type="evidence" value="ECO:0007669"/>
    <property type="project" value="TreeGrafter"/>
</dbReference>
<dbReference type="CDD" id="cd04496">
    <property type="entry name" value="SSB_OBF"/>
    <property type="match status" value="1"/>
</dbReference>
<dbReference type="AlphaFoldDB" id="A0A8J9T8Y4"/>
<reference evidence="3" key="1">
    <citation type="submission" date="2022-02" db="EMBL/GenBank/DDBJ databases">
        <authorList>
            <person name="Giguere J D."/>
        </authorList>
    </citation>
    <scope>NUCLEOTIDE SEQUENCE</scope>
    <source>
        <strain evidence="3">CCAP 1055/1</strain>
    </source>
</reference>
<evidence type="ECO:0008006" key="4">
    <source>
        <dbReference type="Google" id="ProtNLM"/>
    </source>
</evidence>
<keyword evidence="1 2" id="KW-0238">DNA-binding</keyword>
<sequence>NTIHVTGRVGSNPEPRYFDDGKVVVNISLACKRKYHTAERKHLNLRSGEEETDWYGLEIWGQTAEFVSKFVDKGARVGVVGSLQIDEWNDKSTGELRSRPKVVVRDFDILETKAE</sequence>
<dbReference type="GO" id="GO:0003697">
    <property type="term" value="F:single-stranded DNA binding"/>
    <property type="evidence" value="ECO:0007669"/>
    <property type="project" value="InterPro"/>
</dbReference>
<dbReference type="Gene3D" id="2.40.50.140">
    <property type="entry name" value="Nucleic acid-binding proteins"/>
    <property type="match status" value="1"/>
</dbReference>
<protein>
    <recommendedName>
        <fullName evidence="4">Single-stranded DNA-binding protein</fullName>
    </recommendedName>
</protein>
<dbReference type="PANTHER" id="PTHR10302">
    <property type="entry name" value="SINGLE-STRANDED DNA-BINDING PROTEIN"/>
    <property type="match status" value="1"/>
</dbReference>
<feature type="non-terminal residue" evidence="3">
    <location>
        <position position="1"/>
    </location>
</feature>
<dbReference type="Proteomes" id="UP000836788">
    <property type="component" value="Chromosome 3"/>
</dbReference>
<gene>
    <name evidence="3" type="ORF">PTTT1_LOCUS37272</name>
</gene>
<dbReference type="PROSITE" id="PS50935">
    <property type="entry name" value="SSB"/>
    <property type="match status" value="1"/>
</dbReference>
<dbReference type="Pfam" id="PF00436">
    <property type="entry name" value="SSB"/>
    <property type="match status" value="1"/>
</dbReference>
<dbReference type="PIRSF" id="PIRSF002070">
    <property type="entry name" value="SSB"/>
    <property type="match status" value="1"/>
</dbReference>
<feature type="non-terminal residue" evidence="3">
    <location>
        <position position="115"/>
    </location>
</feature>
<organism evidence="3">
    <name type="scientific">Phaeodactylum tricornutum</name>
    <name type="common">Diatom</name>
    <dbReference type="NCBI Taxonomy" id="2850"/>
    <lineage>
        <taxon>Eukaryota</taxon>
        <taxon>Sar</taxon>
        <taxon>Stramenopiles</taxon>
        <taxon>Ochrophyta</taxon>
        <taxon>Bacillariophyta</taxon>
        <taxon>Bacillariophyceae</taxon>
        <taxon>Bacillariophycidae</taxon>
        <taxon>Naviculales</taxon>
        <taxon>Phaeodactylaceae</taxon>
        <taxon>Phaeodactylum</taxon>
    </lineage>
</organism>
<accession>A0A8J9T8Y4</accession>
<evidence type="ECO:0000313" key="3">
    <source>
        <dbReference type="EMBL" id="CAG9288014.1"/>
    </source>
</evidence>
<dbReference type="SMR" id="A0A8J9T8Y4"/>
<dbReference type="NCBIfam" id="TIGR00621">
    <property type="entry name" value="ssb"/>
    <property type="match status" value="1"/>
</dbReference>
<name>A0A8J9T8Y4_PHATR</name>
<evidence type="ECO:0000256" key="2">
    <source>
        <dbReference type="PROSITE-ProRule" id="PRU00252"/>
    </source>
</evidence>
<dbReference type="InterPro" id="IPR000424">
    <property type="entry name" value="Primosome_PriB/ssb"/>
</dbReference>
<dbReference type="GO" id="GO:0006260">
    <property type="term" value="P:DNA replication"/>
    <property type="evidence" value="ECO:0007669"/>
    <property type="project" value="InterPro"/>
</dbReference>
<dbReference type="InterPro" id="IPR012340">
    <property type="entry name" value="NA-bd_OB-fold"/>
</dbReference>
<evidence type="ECO:0000256" key="1">
    <source>
        <dbReference type="ARBA" id="ARBA00023125"/>
    </source>
</evidence>
<dbReference type="PANTHER" id="PTHR10302:SF0">
    <property type="entry name" value="SINGLE-STRANDED DNA-BINDING PROTEIN, MITOCHONDRIAL"/>
    <property type="match status" value="1"/>
</dbReference>
<dbReference type="EMBL" id="OU594944">
    <property type="protein sequence ID" value="CAG9288014.1"/>
    <property type="molecule type" value="Genomic_DNA"/>
</dbReference>